<comment type="caution">
    <text evidence="2">The sequence shown here is derived from an EMBL/GenBank/DDBJ whole genome shotgun (WGS) entry which is preliminary data.</text>
</comment>
<dbReference type="InterPro" id="IPR006460">
    <property type="entry name" value="MIZ1-like_pln"/>
</dbReference>
<feature type="compositionally biased region" description="Polar residues" evidence="1">
    <location>
        <begin position="30"/>
        <end position="40"/>
    </location>
</feature>
<dbReference type="OrthoDB" id="1859415at2759"/>
<evidence type="ECO:0008006" key="4">
    <source>
        <dbReference type="Google" id="ProtNLM"/>
    </source>
</evidence>
<dbReference type="GO" id="GO:0010274">
    <property type="term" value="P:hydrotropism"/>
    <property type="evidence" value="ECO:0007669"/>
    <property type="project" value="InterPro"/>
</dbReference>
<keyword evidence="3" id="KW-1185">Reference proteome</keyword>
<feature type="region of interest" description="Disordered" evidence="1">
    <location>
        <begin position="1"/>
        <end position="46"/>
    </location>
</feature>
<accession>A0A2U1P422</accession>
<dbReference type="Pfam" id="PF04759">
    <property type="entry name" value="DUF617"/>
    <property type="match status" value="2"/>
</dbReference>
<protein>
    <recommendedName>
        <fullName evidence="4">MIZU-KUSSEI-like protein</fullName>
    </recommendedName>
</protein>
<dbReference type="AlphaFoldDB" id="A0A2U1P422"/>
<organism evidence="2 3">
    <name type="scientific">Artemisia annua</name>
    <name type="common">Sweet wormwood</name>
    <dbReference type="NCBI Taxonomy" id="35608"/>
    <lineage>
        <taxon>Eukaryota</taxon>
        <taxon>Viridiplantae</taxon>
        <taxon>Streptophyta</taxon>
        <taxon>Embryophyta</taxon>
        <taxon>Tracheophyta</taxon>
        <taxon>Spermatophyta</taxon>
        <taxon>Magnoliopsida</taxon>
        <taxon>eudicotyledons</taxon>
        <taxon>Gunneridae</taxon>
        <taxon>Pentapetalae</taxon>
        <taxon>asterids</taxon>
        <taxon>campanulids</taxon>
        <taxon>Asterales</taxon>
        <taxon>Asteraceae</taxon>
        <taxon>Asteroideae</taxon>
        <taxon>Anthemideae</taxon>
        <taxon>Artemisiinae</taxon>
        <taxon>Artemisia</taxon>
    </lineage>
</organism>
<sequence>MAKPSQDTKKHFHWSNKVNNEDDQEKEETPSFNSFPQNYKDNNELPSHLTRKKLQAITIARFRSVLTSLNKNRANILQHGLGPRVIGTLFGHRKGHVHFAFQKNPTSQPTFMIELQTPISGLVKEMASGLVRIALECDKDDDKNKKGGNSKRLLEETLWRTYCNGKKCGFGIKRECGEKEWKVLKAVEPISMGAGVLPAEKPSDDEKDGVVNDDNNELPSHLTRKKLQAITIARFRSVLTSLNKNRANILQHGLGPRVIGTLFGHRKGHVHFAFQKNPTSQPTFMIELQTPISGLVKEMASGLVRIALECDKDDDKNKKGGNSKRLLEEPLWRTYCNGKKCGFGIKRECGEKEWKVLKAVEPISMGAGVLPAEKPSDDEKDGVVNDGEIMYMRAKFERVVGSRDSEAFYMMNPDSNGAPELSIYLLRI</sequence>
<dbReference type="PANTHER" id="PTHR31696">
    <property type="entry name" value="PROTEIN MIZU-KUSSEI 1"/>
    <property type="match status" value="1"/>
</dbReference>
<evidence type="ECO:0000256" key="1">
    <source>
        <dbReference type="SAM" id="MobiDB-lite"/>
    </source>
</evidence>
<evidence type="ECO:0000313" key="3">
    <source>
        <dbReference type="Proteomes" id="UP000245207"/>
    </source>
</evidence>
<feature type="region of interest" description="Disordered" evidence="1">
    <location>
        <begin position="195"/>
        <end position="218"/>
    </location>
</feature>
<dbReference type="STRING" id="35608.A0A2U1P422"/>
<dbReference type="NCBIfam" id="TIGR01570">
    <property type="entry name" value="A_thal_3588"/>
    <property type="match status" value="2"/>
</dbReference>
<name>A0A2U1P422_ARTAN</name>
<dbReference type="Proteomes" id="UP000245207">
    <property type="component" value="Unassembled WGS sequence"/>
</dbReference>
<feature type="compositionally biased region" description="Basic and acidic residues" evidence="1">
    <location>
        <begin position="201"/>
        <end position="210"/>
    </location>
</feature>
<reference evidence="2 3" key="1">
    <citation type="journal article" date="2018" name="Mol. Plant">
        <title>The genome of Artemisia annua provides insight into the evolution of Asteraceae family and artemisinin biosynthesis.</title>
        <authorList>
            <person name="Shen Q."/>
            <person name="Zhang L."/>
            <person name="Liao Z."/>
            <person name="Wang S."/>
            <person name="Yan T."/>
            <person name="Shi P."/>
            <person name="Liu M."/>
            <person name="Fu X."/>
            <person name="Pan Q."/>
            <person name="Wang Y."/>
            <person name="Lv Z."/>
            <person name="Lu X."/>
            <person name="Zhang F."/>
            <person name="Jiang W."/>
            <person name="Ma Y."/>
            <person name="Chen M."/>
            <person name="Hao X."/>
            <person name="Li L."/>
            <person name="Tang Y."/>
            <person name="Lv G."/>
            <person name="Zhou Y."/>
            <person name="Sun X."/>
            <person name="Brodelius P.E."/>
            <person name="Rose J.K.C."/>
            <person name="Tang K."/>
        </authorList>
    </citation>
    <scope>NUCLEOTIDE SEQUENCE [LARGE SCALE GENOMIC DNA]</scope>
    <source>
        <strain evidence="3">cv. Huhao1</strain>
        <tissue evidence="2">Leaf</tissue>
    </source>
</reference>
<proteinExistence type="predicted"/>
<dbReference type="PANTHER" id="PTHR31696:SF23">
    <property type="entry name" value="PROTEIN MIZU-KUSSEI 1"/>
    <property type="match status" value="1"/>
</dbReference>
<dbReference type="EMBL" id="PKPP01001719">
    <property type="protein sequence ID" value="PWA80482.1"/>
    <property type="molecule type" value="Genomic_DNA"/>
</dbReference>
<gene>
    <name evidence="2" type="ORF">CTI12_AA196420</name>
</gene>
<evidence type="ECO:0000313" key="2">
    <source>
        <dbReference type="EMBL" id="PWA80482.1"/>
    </source>
</evidence>